<sequence>MSANIIEKMKETTMPGNKEPLYMRLDIEARKLMAQKLEECAIMSPFDTEGYIPIESAKQGSLESLQYVCFWLKQVGIVSADQLEEMAKYYEKQARVRA</sequence>
<reference evidence="1 2" key="1">
    <citation type="journal article" date="2016" name="Nat. Commun.">
        <title>Thousands of microbial genomes shed light on interconnected biogeochemical processes in an aquifer system.</title>
        <authorList>
            <person name="Anantharaman K."/>
            <person name="Brown C.T."/>
            <person name="Hug L.A."/>
            <person name="Sharon I."/>
            <person name="Castelle C.J."/>
            <person name="Probst A.J."/>
            <person name="Thomas B.C."/>
            <person name="Singh A."/>
            <person name="Wilkins M.J."/>
            <person name="Karaoz U."/>
            <person name="Brodie E.L."/>
            <person name="Williams K.H."/>
            <person name="Hubbard S.S."/>
            <person name="Banfield J.F."/>
        </authorList>
    </citation>
    <scope>NUCLEOTIDE SEQUENCE [LARGE SCALE GENOMIC DNA]</scope>
</reference>
<dbReference type="EMBL" id="MFLD01000028">
    <property type="protein sequence ID" value="OGG59247.1"/>
    <property type="molecule type" value="Genomic_DNA"/>
</dbReference>
<dbReference type="Proteomes" id="UP000178042">
    <property type="component" value="Unassembled WGS sequence"/>
</dbReference>
<gene>
    <name evidence="1" type="ORF">A3C86_02375</name>
</gene>
<comment type="caution">
    <text evidence="1">The sequence shown here is derived from an EMBL/GenBank/DDBJ whole genome shotgun (WGS) entry which is preliminary data.</text>
</comment>
<proteinExistence type="predicted"/>
<evidence type="ECO:0000313" key="2">
    <source>
        <dbReference type="Proteomes" id="UP000178042"/>
    </source>
</evidence>
<evidence type="ECO:0000313" key="1">
    <source>
        <dbReference type="EMBL" id="OGG59247.1"/>
    </source>
</evidence>
<accession>A0A1F6DD47</accession>
<name>A0A1F6DD47_9BACT</name>
<protein>
    <submittedName>
        <fullName evidence="1">Uncharacterized protein</fullName>
    </submittedName>
</protein>
<dbReference type="AlphaFoldDB" id="A0A1F6DD47"/>
<organism evidence="1 2">
    <name type="scientific">Candidatus Kaiserbacteria bacterium RIFCSPHIGHO2_02_FULL_49_16</name>
    <dbReference type="NCBI Taxonomy" id="1798490"/>
    <lineage>
        <taxon>Bacteria</taxon>
        <taxon>Candidatus Kaiseribacteriota</taxon>
    </lineage>
</organism>